<dbReference type="GO" id="GO:0003700">
    <property type="term" value="F:DNA-binding transcription factor activity"/>
    <property type="evidence" value="ECO:0007669"/>
    <property type="project" value="TreeGrafter"/>
</dbReference>
<keyword evidence="1" id="KW-0678">Repressor</keyword>
<dbReference type="SUPFAM" id="SSF47413">
    <property type="entry name" value="lambda repressor-like DNA-binding domains"/>
    <property type="match status" value="1"/>
</dbReference>
<dbReference type="STRING" id="100225.SAMN05421595_2253"/>
<evidence type="ECO:0000256" key="4">
    <source>
        <dbReference type="ARBA" id="ARBA00023163"/>
    </source>
</evidence>
<dbReference type="InterPro" id="IPR028082">
    <property type="entry name" value="Peripla_BP_I"/>
</dbReference>
<dbReference type="Proteomes" id="UP000008495">
    <property type="component" value="Unassembled WGS sequence"/>
</dbReference>
<evidence type="ECO:0000313" key="7">
    <source>
        <dbReference type="Proteomes" id="UP000008495"/>
    </source>
</evidence>
<keyword evidence="3" id="KW-0238">DNA-binding</keyword>
<dbReference type="GO" id="GO:0000976">
    <property type="term" value="F:transcription cis-regulatory region binding"/>
    <property type="evidence" value="ECO:0007669"/>
    <property type="project" value="TreeGrafter"/>
</dbReference>
<keyword evidence="4" id="KW-0804">Transcription</keyword>
<dbReference type="eggNOG" id="COG1609">
    <property type="taxonomic scope" value="Bacteria"/>
</dbReference>
<dbReference type="PANTHER" id="PTHR30146:SF148">
    <property type="entry name" value="HTH-TYPE TRANSCRIPTIONAL REPRESSOR PURR-RELATED"/>
    <property type="match status" value="1"/>
</dbReference>
<evidence type="ECO:0000256" key="2">
    <source>
        <dbReference type="ARBA" id="ARBA00023015"/>
    </source>
</evidence>
<dbReference type="InterPro" id="IPR010982">
    <property type="entry name" value="Lambda_DNA-bd_dom_sf"/>
</dbReference>
<dbReference type="SMART" id="SM00354">
    <property type="entry name" value="HTH_LACI"/>
    <property type="match status" value="1"/>
</dbReference>
<dbReference type="RefSeq" id="WP_006503357.1">
    <property type="nucleotide sequence ID" value="NZ_BAGZ01000016.1"/>
</dbReference>
<organism evidence="6 7">
    <name type="scientific">Austwickia chelonae NBRC 105200</name>
    <dbReference type="NCBI Taxonomy" id="1184607"/>
    <lineage>
        <taxon>Bacteria</taxon>
        <taxon>Bacillati</taxon>
        <taxon>Actinomycetota</taxon>
        <taxon>Actinomycetes</taxon>
        <taxon>Micrococcales</taxon>
        <taxon>Dermatophilaceae</taxon>
        <taxon>Austwickia</taxon>
    </lineage>
</organism>
<evidence type="ECO:0000313" key="6">
    <source>
        <dbReference type="EMBL" id="GAB78601.1"/>
    </source>
</evidence>
<protein>
    <submittedName>
        <fullName evidence="6">Putative LacI family transcriptional regulator</fullName>
    </submittedName>
</protein>
<dbReference type="AlphaFoldDB" id="K6UN14"/>
<dbReference type="PROSITE" id="PS00356">
    <property type="entry name" value="HTH_LACI_1"/>
    <property type="match status" value="1"/>
</dbReference>
<dbReference type="InterPro" id="IPR046335">
    <property type="entry name" value="LacI/GalR-like_sensor"/>
</dbReference>
<dbReference type="PROSITE" id="PS50932">
    <property type="entry name" value="HTH_LACI_2"/>
    <property type="match status" value="1"/>
</dbReference>
<dbReference type="InterPro" id="IPR000843">
    <property type="entry name" value="HTH_LacI"/>
</dbReference>
<dbReference type="Gene3D" id="3.40.50.2300">
    <property type="match status" value="2"/>
</dbReference>
<keyword evidence="2" id="KW-0805">Transcription regulation</keyword>
<dbReference type="EMBL" id="BAGZ01000016">
    <property type="protein sequence ID" value="GAB78601.1"/>
    <property type="molecule type" value="Genomic_DNA"/>
</dbReference>
<evidence type="ECO:0000256" key="3">
    <source>
        <dbReference type="ARBA" id="ARBA00023125"/>
    </source>
</evidence>
<sequence>MATLRDVAREAGVSSATASRALTHSGPVSTDTRERVVEAARKLDYQVNNLARGLRTQRTRTLGLLVPDVRNPFFTDLAYHVDKAAAQRGLAVMMGSADEQAGQQDRYLNVLTGHHVDGIIAVPQGAASETLVRTAASVPTVLVDRDPGIPGVPTVTSDNHGGMTALVDHVVSLGRRRIGVVAGPQTTSTGRERLDALRGRLAEHGIELPTNRIAEGDFQLESGLTATAQLLAGGDLDAIVAADNLMGLGAIMVLRQEGIGIGDDMALACVDDIPWFSLVDPAITVIAQDVSRLGEVAVELLQAQADGHTVESVVVPMHLIPRTSCGEKNTTHPAPTGEIR</sequence>
<comment type="caution">
    <text evidence="6">The sequence shown here is derived from an EMBL/GenBank/DDBJ whole genome shotgun (WGS) entry which is preliminary data.</text>
</comment>
<gene>
    <name evidence="6" type="ORF">AUCHE_16_00170</name>
</gene>
<dbReference type="PANTHER" id="PTHR30146">
    <property type="entry name" value="LACI-RELATED TRANSCRIPTIONAL REPRESSOR"/>
    <property type="match status" value="1"/>
</dbReference>
<dbReference type="Pfam" id="PF13377">
    <property type="entry name" value="Peripla_BP_3"/>
    <property type="match status" value="1"/>
</dbReference>
<reference evidence="6 7" key="1">
    <citation type="submission" date="2012-08" db="EMBL/GenBank/DDBJ databases">
        <title>Whole genome shotgun sequence of Austwickia chelonae NBRC 105200.</title>
        <authorList>
            <person name="Yoshida I."/>
            <person name="Hosoyama A."/>
            <person name="Tsuchikane K."/>
            <person name="Katsumata H."/>
            <person name="Ando Y."/>
            <person name="Ohji S."/>
            <person name="Hamada M."/>
            <person name="Tamura T."/>
            <person name="Yamazoe A."/>
            <person name="Yamazaki S."/>
            <person name="Fujita N."/>
        </authorList>
    </citation>
    <scope>NUCLEOTIDE SEQUENCE [LARGE SCALE GENOMIC DNA]</scope>
    <source>
        <strain evidence="6 7">NBRC 105200</strain>
    </source>
</reference>
<evidence type="ECO:0000259" key="5">
    <source>
        <dbReference type="PROSITE" id="PS50932"/>
    </source>
</evidence>
<dbReference type="SUPFAM" id="SSF53822">
    <property type="entry name" value="Periplasmic binding protein-like I"/>
    <property type="match status" value="1"/>
</dbReference>
<keyword evidence="7" id="KW-1185">Reference proteome</keyword>
<accession>K6UN14</accession>
<dbReference type="Gene3D" id="1.10.260.40">
    <property type="entry name" value="lambda repressor-like DNA-binding domains"/>
    <property type="match status" value="1"/>
</dbReference>
<evidence type="ECO:0000256" key="1">
    <source>
        <dbReference type="ARBA" id="ARBA00022491"/>
    </source>
</evidence>
<dbReference type="CDD" id="cd06299">
    <property type="entry name" value="PBP1_LacI-like"/>
    <property type="match status" value="1"/>
</dbReference>
<dbReference type="Pfam" id="PF00356">
    <property type="entry name" value="LacI"/>
    <property type="match status" value="1"/>
</dbReference>
<name>K6UN14_9MICO</name>
<dbReference type="CDD" id="cd01392">
    <property type="entry name" value="HTH_LacI"/>
    <property type="match status" value="1"/>
</dbReference>
<proteinExistence type="predicted"/>
<feature type="domain" description="HTH lacI-type" evidence="5">
    <location>
        <begin position="2"/>
        <end position="56"/>
    </location>
</feature>